<sequence>MYRFYAQARACIVYLNDVTADHCGRNLCASNTCGRCENAKHQLACSEWFQRGWTLQELVAPHTRVFVTSDWRVLGGIFDHVKWTNAPDNVLLSCVARASKVPQTVLTDYRYMRASSVAQRLSWAAGRKTTRPEDRAYSLFGLLQVNMPLLYGEGERAWLRLQQEIVRSSGDESIFAWEGNRPSREG</sequence>
<dbReference type="Proteomes" id="UP000016933">
    <property type="component" value="Unassembled WGS sequence"/>
</dbReference>
<dbReference type="STRING" id="675120.M2YJA2"/>
<dbReference type="HOGENOM" id="CLU_000288_138_0_1"/>
<dbReference type="AlphaFoldDB" id="M2YJA2"/>
<proteinExistence type="predicted"/>
<feature type="non-terminal residue" evidence="1">
    <location>
        <position position="186"/>
    </location>
</feature>
<keyword evidence="2" id="KW-1185">Reference proteome</keyword>
<evidence type="ECO:0000313" key="2">
    <source>
        <dbReference type="Proteomes" id="UP000016933"/>
    </source>
</evidence>
<dbReference type="eggNOG" id="KOG4177">
    <property type="taxonomic scope" value="Eukaryota"/>
</dbReference>
<reference evidence="1 2" key="2">
    <citation type="journal article" date="2012" name="PLoS Pathog.">
        <title>Diverse lifestyles and strategies of plant pathogenesis encoded in the genomes of eighteen Dothideomycetes fungi.</title>
        <authorList>
            <person name="Ohm R.A."/>
            <person name="Feau N."/>
            <person name="Henrissat B."/>
            <person name="Schoch C.L."/>
            <person name="Horwitz B.A."/>
            <person name="Barry K.W."/>
            <person name="Condon B.J."/>
            <person name="Copeland A.C."/>
            <person name="Dhillon B."/>
            <person name="Glaser F."/>
            <person name="Hesse C.N."/>
            <person name="Kosti I."/>
            <person name="LaButti K."/>
            <person name="Lindquist E.A."/>
            <person name="Lucas S."/>
            <person name="Salamov A.A."/>
            <person name="Bradshaw R.E."/>
            <person name="Ciuffetti L."/>
            <person name="Hamelin R.C."/>
            <person name="Kema G.H.J."/>
            <person name="Lawrence C."/>
            <person name="Scott J.A."/>
            <person name="Spatafora J.W."/>
            <person name="Turgeon B.G."/>
            <person name="de Wit P.J.G.M."/>
            <person name="Zhong S."/>
            <person name="Goodwin S.B."/>
            <person name="Grigoriev I.V."/>
        </authorList>
    </citation>
    <scope>NUCLEOTIDE SEQUENCE [LARGE SCALE GENOMIC DNA]</scope>
    <source>
        <strain evidence="2">NZE10 / CBS 128990</strain>
    </source>
</reference>
<dbReference type="OrthoDB" id="674604at2759"/>
<protein>
    <recommendedName>
        <fullName evidence="3">Heterokaryon incompatibility domain-containing protein</fullName>
    </recommendedName>
</protein>
<dbReference type="EMBL" id="KB446546">
    <property type="protein sequence ID" value="EME38996.1"/>
    <property type="molecule type" value="Genomic_DNA"/>
</dbReference>
<reference evidence="2" key="1">
    <citation type="journal article" date="2012" name="PLoS Genet.">
        <title>The genomes of the fungal plant pathogens Cladosporium fulvum and Dothistroma septosporum reveal adaptation to different hosts and lifestyles but also signatures of common ancestry.</title>
        <authorList>
            <person name="de Wit P.J.G.M."/>
            <person name="van der Burgt A."/>
            <person name="Oekmen B."/>
            <person name="Stergiopoulos I."/>
            <person name="Abd-Elsalam K.A."/>
            <person name="Aerts A.L."/>
            <person name="Bahkali A.H."/>
            <person name="Beenen H.G."/>
            <person name="Chettri P."/>
            <person name="Cox M.P."/>
            <person name="Datema E."/>
            <person name="de Vries R.P."/>
            <person name="Dhillon B."/>
            <person name="Ganley A.R."/>
            <person name="Griffiths S.A."/>
            <person name="Guo Y."/>
            <person name="Hamelin R.C."/>
            <person name="Henrissat B."/>
            <person name="Kabir M.S."/>
            <person name="Jashni M.K."/>
            <person name="Kema G."/>
            <person name="Klaubauf S."/>
            <person name="Lapidus A."/>
            <person name="Levasseur A."/>
            <person name="Lindquist E."/>
            <person name="Mehrabi R."/>
            <person name="Ohm R.A."/>
            <person name="Owen T.J."/>
            <person name="Salamov A."/>
            <person name="Schwelm A."/>
            <person name="Schijlen E."/>
            <person name="Sun H."/>
            <person name="van den Burg H.A."/>
            <person name="van Ham R.C.H.J."/>
            <person name="Zhang S."/>
            <person name="Goodwin S.B."/>
            <person name="Grigoriev I.V."/>
            <person name="Collemare J."/>
            <person name="Bradshaw R.E."/>
        </authorList>
    </citation>
    <scope>NUCLEOTIDE SEQUENCE [LARGE SCALE GENOMIC DNA]</scope>
    <source>
        <strain evidence="2">NZE10 / CBS 128990</strain>
    </source>
</reference>
<dbReference type="PANTHER" id="PTHR10622">
    <property type="entry name" value="HET DOMAIN-CONTAINING PROTEIN"/>
    <property type="match status" value="1"/>
</dbReference>
<evidence type="ECO:0000313" key="1">
    <source>
        <dbReference type="EMBL" id="EME38996.1"/>
    </source>
</evidence>
<organism evidence="1 2">
    <name type="scientific">Dothistroma septosporum (strain NZE10 / CBS 128990)</name>
    <name type="common">Red band needle blight fungus</name>
    <name type="synonym">Mycosphaerella pini</name>
    <dbReference type="NCBI Taxonomy" id="675120"/>
    <lineage>
        <taxon>Eukaryota</taxon>
        <taxon>Fungi</taxon>
        <taxon>Dikarya</taxon>
        <taxon>Ascomycota</taxon>
        <taxon>Pezizomycotina</taxon>
        <taxon>Dothideomycetes</taxon>
        <taxon>Dothideomycetidae</taxon>
        <taxon>Mycosphaerellales</taxon>
        <taxon>Mycosphaerellaceae</taxon>
        <taxon>Dothistroma</taxon>
    </lineage>
</organism>
<dbReference type="PANTHER" id="PTHR10622:SF10">
    <property type="entry name" value="HET DOMAIN-CONTAINING PROTEIN"/>
    <property type="match status" value="1"/>
</dbReference>
<gene>
    <name evidence="1" type="ORF">DOTSEDRAFT_48432</name>
</gene>
<accession>M2YJA2</accession>
<evidence type="ECO:0008006" key="3">
    <source>
        <dbReference type="Google" id="ProtNLM"/>
    </source>
</evidence>
<name>M2YJA2_DOTSN</name>